<evidence type="ECO:0000256" key="9">
    <source>
        <dbReference type="SAM" id="Phobius"/>
    </source>
</evidence>
<proteinExistence type="predicted"/>
<evidence type="ECO:0000256" key="6">
    <source>
        <dbReference type="ARBA" id="ARBA00022777"/>
    </source>
</evidence>
<dbReference type="GO" id="GO:0000155">
    <property type="term" value="F:phosphorelay sensor kinase activity"/>
    <property type="evidence" value="ECO:0007669"/>
    <property type="project" value="InterPro"/>
</dbReference>
<feature type="domain" description="Signal transduction histidine kinase subgroup 3 dimerisation and phosphoacceptor" evidence="11">
    <location>
        <begin position="189"/>
        <end position="255"/>
    </location>
</feature>
<keyword evidence="9" id="KW-0812">Transmembrane</keyword>
<organism evidence="12 13">
    <name type="scientific">Natranaerovirga pectinivora</name>
    <dbReference type="NCBI Taxonomy" id="682400"/>
    <lineage>
        <taxon>Bacteria</taxon>
        <taxon>Bacillati</taxon>
        <taxon>Bacillota</taxon>
        <taxon>Clostridia</taxon>
        <taxon>Lachnospirales</taxon>
        <taxon>Natranaerovirgaceae</taxon>
        <taxon>Natranaerovirga</taxon>
    </lineage>
</organism>
<comment type="catalytic activity">
    <reaction evidence="1">
        <text>ATP + protein L-histidine = ADP + protein N-phospho-L-histidine.</text>
        <dbReference type="EC" id="2.7.13.3"/>
    </reaction>
</comment>
<gene>
    <name evidence="12" type="ORF">EDC18_11256</name>
</gene>
<dbReference type="OrthoDB" id="9781904at2"/>
<evidence type="ECO:0000313" key="13">
    <source>
        <dbReference type="Proteomes" id="UP000294902"/>
    </source>
</evidence>
<evidence type="ECO:0000256" key="3">
    <source>
        <dbReference type="ARBA" id="ARBA00022553"/>
    </source>
</evidence>
<dbReference type="PANTHER" id="PTHR24421">
    <property type="entry name" value="NITRATE/NITRITE SENSOR PROTEIN NARX-RELATED"/>
    <property type="match status" value="1"/>
</dbReference>
<dbReference type="Proteomes" id="UP000294902">
    <property type="component" value="Unassembled WGS sequence"/>
</dbReference>
<dbReference type="PANTHER" id="PTHR24421:SF10">
    <property type="entry name" value="NITRATE_NITRITE SENSOR PROTEIN NARQ"/>
    <property type="match status" value="1"/>
</dbReference>
<keyword evidence="4" id="KW-0808">Transferase</keyword>
<dbReference type="EMBL" id="SMAL01000012">
    <property type="protein sequence ID" value="TCT12284.1"/>
    <property type="molecule type" value="Genomic_DNA"/>
</dbReference>
<dbReference type="EC" id="2.7.13.3" evidence="2"/>
<feature type="transmembrane region" description="Helical" evidence="9">
    <location>
        <begin position="126"/>
        <end position="143"/>
    </location>
</feature>
<dbReference type="CDD" id="cd16917">
    <property type="entry name" value="HATPase_UhpB-NarQ-NarX-like"/>
    <property type="match status" value="1"/>
</dbReference>
<keyword evidence="5" id="KW-0547">Nucleotide-binding</keyword>
<evidence type="ECO:0000256" key="5">
    <source>
        <dbReference type="ARBA" id="ARBA00022741"/>
    </source>
</evidence>
<evidence type="ECO:0000259" key="11">
    <source>
        <dbReference type="Pfam" id="PF07730"/>
    </source>
</evidence>
<comment type="caution">
    <text evidence="12">The sequence shown here is derived from an EMBL/GenBank/DDBJ whole genome shotgun (WGS) entry which is preliminary data.</text>
</comment>
<name>A0A4R3MII2_9FIRM</name>
<feature type="domain" description="Histidine kinase/HSP90-like ATPase" evidence="10">
    <location>
        <begin position="299"/>
        <end position="381"/>
    </location>
</feature>
<evidence type="ECO:0000256" key="8">
    <source>
        <dbReference type="ARBA" id="ARBA00023012"/>
    </source>
</evidence>
<dbReference type="InterPro" id="IPR050482">
    <property type="entry name" value="Sensor_HK_TwoCompSys"/>
</dbReference>
<dbReference type="Pfam" id="PF02518">
    <property type="entry name" value="HATPase_c"/>
    <property type="match status" value="1"/>
</dbReference>
<dbReference type="AlphaFoldDB" id="A0A4R3MII2"/>
<keyword evidence="3" id="KW-0597">Phosphoprotein</keyword>
<evidence type="ECO:0000256" key="7">
    <source>
        <dbReference type="ARBA" id="ARBA00022840"/>
    </source>
</evidence>
<keyword evidence="9" id="KW-0472">Membrane</keyword>
<keyword evidence="6 12" id="KW-0418">Kinase</keyword>
<dbReference type="InterPro" id="IPR036890">
    <property type="entry name" value="HATPase_C_sf"/>
</dbReference>
<dbReference type="SUPFAM" id="SSF55874">
    <property type="entry name" value="ATPase domain of HSP90 chaperone/DNA topoisomerase II/histidine kinase"/>
    <property type="match status" value="1"/>
</dbReference>
<dbReference type="InterPro" id="IPR011712">
    <property type="entry name" value="Sig_transdc_His_kin_sub3_dim/P"/>
</dbReference>
<evidence type="ECO:0000313" key="12">
    <source>
        <dbReference type="EMBL" id="TCT12284.1"/>
    </source>
</evidence>
<dbReference type="GO" id="GO:0016020">
    <property type="term" value="C:membrane"/>
    <property type="evidence" value="ECO:0007669"/>
    <property type="project" value="InterPro"/>
</dbReference>
<reference evidence="12 13" key="1">
    <citation type="submission" date="2019-03" db="EMBL/GenBank/DDBJ databases">
        <title>Genomic Encyclopedia of Type Strains, Phase IV (KMG-IV): sequencing the most valuable type-strain genomes for metagenomic binning, comparative biology and taxonomic classification.</title>
        <authorList>
            <person name="Goeker M."/>
        </authorList>
    </citation>
    <scope>NUCLEOTIDE SEQUENCE [LARGE SCALE GENOMIC DNA]</scope>
    <source>
        <strain evidence="12 13">DSM 24629</strain>
    </source>
</reference>
<sequence length="397" mass="45466">MDHRKLFLIIRYIAIFFMILSITLNEQNTIGYGAVIFILVFIINGQVRFNYLSKRVFILGSFFIELLILYYCYKEYGGIIIYYYLPTVIDTAYLLCKPLNYSVYFLGSVSIVLQGLRSSRPLNHETFLIGGVLVLILLLSEFIKGEYQEKVKAQTVYDQLRISEDKLKKAYLDLEEYASSIEELTLLKERNRISRDIHDSVGHSLSTIIIQLGAIEKLANESQTSIKNMSENLREFAKKSLEEVRVAVRELKPKDYDQYEGILGVEELIKNFKKLSGVDVRLKVSKNTWKLSSDQFGVVYRIVQEFLSNSIRHGKAKVIDVFMNFREDKLIMVLKDNGIGTDTVKAGMGLKGIQERLMEIGGDVEYSSQTGKGFYMKIDIDRAGGNTYEQNKGIASR</sequence>
<dbReference type="GO" id="GO:0005524">
    <property type="term" value="F:ATP binding"/>
    <property type="evidence" value="ECO:0007669"/>
    <property type="project" value="UniProtKB-KW"/>
</dbReference>
<feature type="transmembrane region" description="Helical" evidence="9">
    <location>
        <begin position="30"/>
        <end position="49"/>
    </location>
</feature>
<evidence type="ECO:0000256" key="2">
    <source>
        <dbReference type="ARBA" id="ARBA00012438"/>
    </source>
</evidence>
<dbReference type="InterPro" id="IPR003594">
    <property type="entry name" value="HATPase_dom"/>
</dbReference>
<dbReference type="Gene3D" id="1.20.5.1930">
    <property type="match status" value="1"/>
</dbReference>
<keyword evidence="8" id="KW-0902">Two-component regulatory system</keyword>
<protein>
    <recommendedName>
        <fullName evidence="2">histidine kinase</fullName>
        <ecNumber evidence="2">2.7.13.3</ecNumber>
    </recommendedName>
</protein>
<keyword evidence="7" id="KW-0067">ATP-binding</keyword>
<accession>A0A4R3MII2</accession>
<feature type="transmembrane region" description="Helical" evidence="9">
    <location>
        <begin position="56"/>
        <end position="73"/>
    </location>
</feature>
<feature type="transmembrane region" description="Helical" evidence="9">
    <location>
        <begin position="7"/>
        <end position="24"/>
    </location>
</feature>
<dbReference type="Pfam" id="PF07730">
    <property type="entry name" value="HisKA_3"/>
    <property type="match status" value="1"/>
</dbReference>
<dbReference type="Gene3D" id="3.30.565.10">
    <property type="entry name" value="Histidine kinase-like ATPase, C-terminal domain"/>
    <property type="match status" value="1"/>
</dbReference>
<keyword evidence="13" id="KW-1185">Reference proteome</keyword>
<evidence type="ECO:0000256" key="4">
    <source>
        <dbReference type="ARBA" id="ARBA00022679"/>
    </source>
</evidence>
<dbReference type="RefSeq" id="WP_132253827.1">
    <property type="nucleotide sequence ID" value="NZ_SMAL01000012.1"/>
</dbReference>
<dbReference type="GO" id="GO:0046983">
    <property type="term" value="F:protein dimerization activity"/>
    <property type="evidence" value="ECO:0007669"/>
    <property type="project" value="InterPro"/>
</dbReference>
<evidence type="ECO:0000256" key="1">
    <source>
        <dbReference type="ARBA" id="ARBA00000085"/>
    </source>
</evidence>
<keyword evidence="9" id="KW-1133">Transmembrane helix</keyword>
<evidence type="ECO:0000259" key="10">
    <source>
        <dbReference type="Pfam" id="PF02518"/>
    </source>
</evidence>